<gene>
    <name evidence="4" type="ordered locus">Rcas_0063</name>
</gene>
<dbReference type="eggNOG" id="COG3468">
    <property type="taxonomic scope" value="Bacteria"/>
</dbReference>
<feature type="compositionally biased region" description="Low complexity" evidence="1">
    <location>
        <begin position="97"/>
        <end position="151"/>
    </location>
</feature>
<feature type="transmembrane region" description="Helical" evidence="2">
    <location>
        <begin position="37"/>
        <end position="55"/>
    </location>
</feature>
<evidence type="ECO:0000256" key="1">
    <source>
        <dbReference type="SAM" id="MobiDB-lite"/>
    </source>
</evidence>
<dbReference type="CDD" id="cd00118">
    <property type="entry name" value="LysM"/>
    <property type="match status" value="1"/>
</dbReference>
<keyword evidence="5" id="KW-1185">Reference proteome</keyword>
<accession>A7NFH9</accession>
<dbReference type="SUPFAM" id="SSF54106">
    <property type="entry name" value="LysM domain"/>
    <property type="match status" value="1"/>
</dbReference>
<dbReference type="STRING" id="383372.Rcas_0063"/>
<dbReference type="SMART" id="SM00257">
    <property type="entry name" value="LysM"/>
    <property type="match status" value="1"/>
</dbReference>
<name>A7NFH9_ROSCS</name>
<dbReference type="GO" id="GO:0008932">
    <property type="term" value="F:lytic endotransglycosylase activity"/>
    <property type="evidence" value="ECO:0007669"/>
    <property type="project" value="TreeGrafter"/>
</dbReference>
<sequence length="202" mass="21065">MSQWMLLTLLLTALLLPLVGAMALRLTRQRLDERVRLTLAVVIFGAAFGTVFALARSNPSNLRIAGLTVMQPLAAPMVEAPIVSPTDVPLPEEITATPAVQPAPATATLEPTAEPTATPEPTVAPSATPEPTAEPTAAPSATPEPTATPVPQAGRRYVVQPGDTLRGIAERNGVTVEALLRANNLTPAAADNLRVGQELIIP</sequence>
<evidence type="ECO:0000313" key="4">
    <source>
        <dbReference type="EMBL" id="ABU56201.1"/>
    </source>
</evidence>
<dbReference type="PROSITE" id="PS51782">
    <property type="entry name" value="LYSM"/>
    <property type="match status" value="1"/>
</dbReference>
<keyword evidence="2" id="KW-1133">Transmembrane helix</keyword>
<reference evidence="4 5" key="1">
    <citation type="submission" date="2007-08" db="EMBL/GenBank/DDBJ databases">
        <title>Complete sequence of Roseiflexus castenholzii DSM 13941.</title>
        <authorList>
            <consortium name="US DOE Joint Genome Institute"/>
            <person name="Copeland A."/>
            <person name="Lucas S."/>
            <person name="Lapidus A."/>
            <person name="Barry K."/>
            <person name="Glavina del Rio T."/>
            <person name="Dalin E."/>
            <person name="Tice H."/>
            <person name="Pitluck S."/>
            <person name="Thompson L.S."/>
            <person name="Brettin T."/>
            <person name="Bruce D."/>
            <person name="Detter J.C."/>
            <person name="Han C."/>
            <person name="Tapia R."/>
            <person name="Schmutz J."/>
            <person name="Larimer F."/>
            <person name="Land M."/>
            <person name="Hauser L."/>
            <person name="Kyrpides N."/>
            <person name="Mikhailova N."/>
            <person name="Bryant D.A."/>
            <person name="Hanada S."/>
            <person name="Tsukatani Y."/>
            <person name="Richardson P."/>
        </authorList>
    </citation>
    <scope>NUCLEOTIDE SEQUENCE [LARGE SCALE GENOMIC DNA]</scope>
    <source>
        <strain evidence="5">DSM 13941 / HLO8</strain>
    </source>
</reference>
<evidence type="ECO:0000256" key="2">
    <source>
        <dbReference type="SAM" id="Phobius"/>
    </source>
</evidence>
<dbReference type="PANTHER" id="PTHR33734">
    <property type="entry name" value="LYSM DOMAIN-CONTAINING GPI-ANCHORED PROTEIN 2"/>
    <property type="match status" value="1"/>
</dbReference>
<dbReference type="HOGENOM" id="CLU_1407562_0_0_0"/>
<dbReference type="InterPro" id="IPR036779">
    <property type="entry name" value="LysM_dom_sf"/>
</dbReference>
<dbReference type="KEGG" id="rca:Rcas_0063"/>
<dbReference type="PANTHER" id="PTHR33734:SF22">
    <property type="entry name" value="MEMBRANE-BOUND LYTIC MUREIN TRANSGLYCOSYLASE D"/>
    <property type="match status" value="1"/>
</dbReference>
<dbReference type="OrthoDB" id="165883at2"/>
<feature type="region of interest" description="Disordered" evidence="1">
    <location>
        <begin position="97"/>
        <end position="155"/>
    </location>
</feature>
<evidence type="ECO:0000313" key="5">
    <source>
        <dbReference type="Proteomes" id="UP000000263"/>
    </source>
</evidence>
<keyword evidence="2" id="KW-0472">Membrane</keyword>
<dbReference type="RefSeq" id="WP_011997606.1">
    <property type="nucleotide sequence ID" value="NC_009767.1"/>
</dbReference>
<organism evidence="4 5">
    <name type="scientific">Roseiflexus castenholzii (strain DSM 13941 / HLO8)</name>
    <dbReference type="NCBI Taxonomy" id="383372"/>
    <lineage>
        <taxon>Bacteria</taxon>
        <taxon>Bacillati</taxon>
        <taxon>Chloroflexota</taxon>
        <taxon>Chloroflexia</taxon>
        <taxon>Chloroflexales</taxon>
        <taxon>Roseiflexineae</taxon>
        <taxon>Roseiflexaceae</taxon>
        <taxon>Roseiflexus</taxon>
    </lineage>
</organism>
<evidence type="ECO:0000259" key="3">
    <source>
        <dbReference type="PROSITE" id="PS51782"/>
    </source>
</evidence>
<dbReference type="EMBL" id="CP000804">
    <property type="protein sequence ID" value="ABU56201.1"/>
    <property type="molecule type" value="Genomic_DNA"/>
</dbReference>
<keyword evidence="2" id="KW-0812">Transmembrane</keyword>
<feature type="domain" description="LysM" evidence="3">
    <location>
        <begin position="155"/>
        <end position="201"/>
    </location>
</feature>
<dbReference type="AlphaFoldDB" id="A7NFH9"/>
<proteinExistence type="predicted"/>
<dbReference type="eggNOG" id="COG1388">
    <property type="taxonomic scope" value="Bacteria"/>
</dbReference>
<dbReference type="InterPro" id="IPR018392">
    <property type="entry name" value="LysM"/>
</dbReference>
<dbReference type="Gene3D" id="3.10.350.10">
    <property type="entry name" value="LysM domain"/>
    <property type="match status" value="1"/>
</dbReference>
<dbReference type="Pfam" id="PF01476">
    <property type="entry name" value="LysM"/>
    <property type="match status" value="1"/>
</dbReference>
<dbReference type="Proteomes" id="UP000000263">
    <property type="component" value="Chromosome"/>
</dbReference>
<protein>
    <submittedName>
        <fullName evidence="4">Peptidoglycan-binding LysM</fullName>
    </submittedName>
</protein>